<dbReference type="OrthoDB" id="790983at2"/>
<organism evidence="1 2">
    <name type="scientific">Confluentibacter flavum</name>
    <dbReference type="NCBI Taxonomy" id="1909700"/>
    <lineage>
        <taxon>Bacteria</taxon>
        <taxon>Pseudomonadati</taxon>
        <taxon>Bacteroidota</taxon>
        <taxon>Flavobacteriia</taxon>
        <taxon>Flavobacteriales</taxon>
        <taxon>Flavobacteriaceae</taxon>
        <taxon>Confluentibacter</taxon>
    </lineage>
</organism>
<gene>
    <name evidence="1" type="ORF">CSW08_14065</name>
</gene>
<protein>
    <submittedName>
        <fullName evidence="1">Tetracycline regulation of excision, RteC</fullName>
    </submittedName>
</protein>
<dbReference type="RefSeq" id="WP_106660509.1">
    <property type="nucleotide sequence ID" value="NZ_PJEO01000051.1"/>
</dbReference>
<reference evidence="1 2" key="1">
    <citation type="submission" date="2017-12" db="EMBL/GenBank/DDBJ databases">
        <title>Confluentibacter flavum sp. nov., isolated from the saline lake.</title>
        <authorList>
            <person name="Yu L."/>
        </authorList>
    </citation>
    <scope>NUCLEOTIDE SEQUENCE [LARGE SCALE GENOMIC DNA]</scope>
    <source>
        <strain evidence="1 2">3B</strain>
    </source>
</reference>
<dbReference type="InterPro" id="IPR018534">
    <property type="entry name" value="Tet_reg_excision_RteC"/>
</dbReference>
<accession>A0A2N3HH38</accession>
<sequence>MNIYEDYLNDLNQDLECLEREPLDALSKSEQGIRKITLVIKKLRDKVVLEGFRGKDEEIHFFKHIKPQVFGKLIYYRKLFTMESKRPRSTNEAQRQYFVTQIDKLQEYFNNNQEFYHYYRSGATFLDEHYFMRRDAEITFHLDTLHVVTDIPFSTSHDSSVAVIMAYNQLIVYSKKEIGKLDNGYVKITESHKGNSIPKLFWTSTKVDLIELIYALHASGAINRGAANINDIADSFEILLETDLGDYYRTYSEIRSRKLHRTKFIDKLKESLDQHMLNLDR</sequence>
<dbReference type="EMBL" id="PJEO01000051">
    <property type="protein sequence ID" value="PKQ44224.1"/>
    <property type="molecule type" value="Genomic_DNA"/>
</dbReference>
<keyword evidence="2" id="KW-1185">Reference proteome</keyword>
<evidence type="ECO:0000313" key="1">
    <source>
        <dbReference type="EMBL" id="PKQ44224.1"/>
    </source>
</evidence>
<evidence type="ECO:0000313" key="2">
    <source>
        <dbReference type="Proteomes" id="UP000233435"/>
    </source>
</evidence>
<comment type="caution">
    <text evidence="1">The sequence shown here is derived from an EMBL/GenBank/DDBJ whole genome shotgun (WGS) entry which is preliminary data.</text>
</comment>
<dbReference type="AlphaFoldDB" id="A0A2N3HH38"/>
<dbReference type="Proteomes" id="UP000233435">
    <property type="component" value="Unassembled WGS sequence"/>
</dbReference>
<dbReference type="Pfam" id="PF09357">
    <property type="entry name" value="RteC"/>
    <property type="match status" value="1"/>
</dbReference>
<name>A0A2N3HH38_9FLAO</name>
<proteinExistence type="predicted"/>